<dbReference type="Proteomes" id="UP000095283">
    <property type="component" value="Unplaced"/>
</dbReference>
<protein>
    <submittedName>
        <fullName evidence="2">Sema domain-containing protein</fullName>
    </submittedName>
</protein>
<organism evidence="1 2">
    <name type="scientific">Heterorhabditis bacteriophora</name>
    <name type="common">Entomopathogenic nematode worm</name>
    <dbReference type="NCBI Taxonomy" id="37862"/>
    <lineage>
        <taxon>Eukaryota</taxon>
        <taxon>Metazoa</taxon>
        <taxon>Ecdysozoa</taxon>
        <taxon>Nematoda</taxon>
        <taxon>Chromadorea</taxon>
        <taxon>Rhabditida</taxon>
        <taxon>Rhabditina</taxon>
        <taxon>Rhabditomorpha</taxon>
        <taxon>Strongyloidea</taxon>
        <taxon>Heterorhabditidae</taxon>
        <taxon>Heterorhabditis</taxon>
    </lineage>
</organism>
<name>A0A1I7WZH4_HETBA</name>
<keyword evidence="1" id="KW-1185">Reference proteome</keyword>
<sequence>MSISNFAHSSSWMVTSNPVGNPLTGIKGDAIQLSRLVTPPFFLDRDVLFVFSHHKVDRNSFFNVRAKRFDKNQETTLFEQLIYIYIYIYIYEILPI</sequence>
<proteinExistence type="predicted"/>
<evidence type="ECO:0000313" key="2">
    <source>
        <dbReference type="WBParaSite" id="Hba_10691"/>
    </source>
</evidence>
<evidence type="ECO:0000313" key="1">
    <source>
        <dbReference type="Proteomes" id="UP000095283"/>
    </source>
</evidence>
<reference evidence="2" key="1">
    <citation type="submission" date="2016-11" db="UniProtKB">
        <authorList>
            <consortium name="WormBaseParasite"/>
        </authorList>
    </citation>
    <scope>IDENTIFICATION</scope>
</reference>
<dbReference type="AlphaFoldDB" id="A0A1I7WZH4"/>
<accession>A0A1I7WZH4</accession>
<dbReference type="WBParaSite" id="Hba_10691">
    <property type="protein sequence ID" value="Hba_10691"/>
    <property type="gene ID" value="Hba_10691"/>
</dbReference>